<dbReference type="RefSeq" id="WP_066449996.1">
    <property type="nucleotide sequence ID" value="NZ_JANKBF010000012.1"/>
</dbReference>
<dbReference type="EMBL" id="SMCQ01000011">
    <property type="protein sequence ID" value="TCV98605.1"/>
    <property type="molecule type" value="Genomic_DNA"/>
</dbReference>
<name>A0A4R3YZ93_9FIRM</name>
<dbReference type="Gene3D" id="3.40.50.1820">
    <property type="entry name" value="alpha/beta hydrolase"/>
    <property type="match status" value="1"/>
</dbReference>
<dbReference type="InterPro" id="IPR051044">
    <property type="entry name" value="MAG_DAG_Lipase"/>
</dbReference>
<sequence length="305" mass="35861">MKRSATYVSCMHVHVRYYVYEPKVVLRVKGIVQIHHGLGEHADNYDHFASYLLGQGFVVVVSDFAGHGTSLIDFEQGYFGEHDGPENLVKDMHHLQQIMRRNYPDVPYFMLGTDLGSVLIRKYVSEYGDFIEGVLLLGTPAKVEYRYIKRAYLRLLKTLKGPLYKATSYFHSFHRLHNRRIDNSDSEIDWLTSDEKEKEKFLEDPMTHFTYTVQGYRDIIKVMEEVNTNESISKIPEYLSIYIGIGEYDPMCRNIEKLVNKYKSIPIRDLTLKIFAQKRHALLFEQGRNEVYLDILHWLNERTYL</sequence>
<protein>
    <submittedName>
        <fullName evidence="2">Lysophospholipase</fullName>
    </submittedName>
</protein>
<dbReference type="AlphaFoldDB" id="A0A4R3YZ93"/>
<evidence type="ECO:0000313" key="2">
    <source>
        <dbReference type="EMBL" id="TCV98605.1"/>
    </source>
</evidence>
<dbReference type="SUPFAM" id="SSF53474">
    <property type="entry name" value="alpha/beta-Hydrolases"/>
    <property type="match status" value="1"/>
</dbReference>
<proteinExistence type="predicted"/>
<dbReference type="Pfam" id="PF12146">
    <property type="entry name" value="Hydrolase_4"/>
    <property type="match status" value="1"/>
</dbReference>
<evidence type="ECO:0000313" key="3">
    <source>
        <dbReference type="Proteomes" id="UP000295515"/>
    </source>
</evidence>
<comment type="caution">
    <text evidence="2">The sequence shown here is derived from an EMBL/GenBank/DDBJ whole genome shotgun (WGS) entry which is preliminary data.</text>
</comment>
<evidence type="ECO:0000259" key="1">
    <source>
        <dbReference type="Pfam" id="PF12146"/>
    </source>
</evidence>
<organism evidence="2 3">
    <name type="scientific">Longibaculum muris</name>
    <dbReference type="NCBI Taxonomy" id="1796628"/>
    <lineage>
        <taxon>Bacteria</taxon>
        <taxon>Bacillati</taxon>
        <taxon>Bacillota</taxon>
        <taxon>Erysipelotrichia</taxon>
        <taxon>Erysipelotrichales</taxon>
        <taxon>Coprobacillaceae</taxon>
        <taxon>Longibaculum</taxon>
    </lineage>
</organism>
<dbReference type="GeneID" id="98915483"/>
<dbReference type="PANTHER" id="PTHR11614">
    <property type="entry name" value="PHOSPHOLIPASE-RELATED"/>
    <property type="match status" value="1"/>
</dbReference>
<gene>
    <name evidence="2" type="ORF">EDD60_11111</name>
</gene>
<feature type="domain" description="Serine aminopeptidase S33" evidence="1">
    <location>
        <begin position="28"/>
        <end position="286"/>
    </location>
</feature>
<dbReference type="InterPro" id="IPR022742">
    <property type="entry name" value="Hydrolase_4"/>
</dbReference>
<accession>A0A4R3YZ93</accession>
<dbReference type="Proteomes" id="UP000295515">
    <property type="component" value="Unassembled WGS sequence"/>
</dbReference>
<dbReference type="InterPro" id="IPR029058">
    <property type="entry name" value="AB_hydrolase_fold"/>
</dbReference>
<reference evidence="2 3" key="1">
    <citation type="submission" date="2019-03" db="EMBL/GenBank/DDBJ databases">
        <title>Genomic Encyclopedia of Type Strains, Phase IV (KMG-IV): sequencing the most valuable type-strain genomes for metagenomic binning, comparative biology and taxonomic classification.</title>
        <authorList>
            <person name="Goeker M."/>
        </authorList>
    </citation>
    <scope>NUCLEOTIDE SEQUENCE [LARGE SCALE GENOMIC DNA]</scope>
    <source>
        <strain evidence="2 3">DSM 29487</strain>
    </source>
</reference>
<keyword evidence="3" id="KW-1185">Reference proteome</keyword>